<accession>A0ABP6ZAB3</accession>
<comment type="caution">
    <text evidence="2">The sequence shown here is derived from an EMBL/GenBank/DDBJ whole genome shotgun (WGS) entry which is preliminary data.</text>
</comment>
<sequence>MKRISGARGLVFLGWLFLMVAASVVLTGSWSNVTAPAIALVGVGLGCLVTAVVLAIEDLNRR</sequence>
<dbReference type="RefSeq" id="WP_345573241.1">
    <property type="nucleotide sequence ID" value="NZ_BAABDQ010000036.1"/>
</dbReference>
<keyword evidence="1" id="KW-0472">Membrane</keyword>
<reference evidence="3" key="1">
    <citation type="journal article" date="2019" name="Int. J. Syst. Evol. Microbiol.">
        <title>The Global Catalogue of Microorganisms (GCM) 10K type strain sequencing project: providing services to taxonomists for standard genome sequencing and annotation.</title>
        <authorList>
            <consortium name="The Broad Institute Genomics Platform"/>
            <consortium name="The Broad Institute Genome Sequencing Center for Infectious Disease"/>
            <person name="Wu L."/>
            <person name="Ma J."/>
        </authorList>
    </citation>
    <scope>NUCLEOTIDE SEQUENCE [LARGE SCALE GENOMIC DNA]</scope>
    <source>
        <strain evidence="3">JCM 17326</strain>
    </source>
</reference>
<name>A0ABP6ZAB3_9ACTN</name>
<keyword evidence="1" id="KW-0812">Transmembrane</keyword>
<dbReference type="Proteomes" id="UP001500630">
    <property type="component" value="Unassembled WGS sequence"/>
</dbReference>
<organism evidence="2 3">
    <name type="scientific">Nonomuraea rosea</name>
    <dbReference type="NCBI Taxonomy" id="638574"/>
    <lineage>
        <taxon>Bacteria</taxon>
        <taxon>Bacillati</taxon>
        <taxon>Actinomycetota</taxon>
        <taxon>Actinomycetes</taxon>
        <taxon>Streptosporangiales</taxon>
        <taxon>Streptosporangiaceae</taxon>
        <taxon>Nonomuraea</taxon>
    </lineage>
</organism>
<protein>
    <recommendedName>
        <fullName evidence="4">DUF2530 domain-containing protein</fullName>
    </recommendedName>
</protein>
<keyword evidence="3" id="KW-1185">Reference proteome</keyword>
<feature type="transmembrane region" description="Helical" evidence="1">
    <location>
        <begin position="37"/>
        <end position="56"/>
    </location>
</feature>
<keyword evidence="1" id="KW-1133">Transmembrane helix</keyword>
<evidence type="ECO:0000313" key="2">
    <source>
        <dbReference type="EMBL" id="GAA3601197.1"/>
    </source>
</evidence>
<feature type="transmembrane region" description="Helical" evidence="1">
    <location>
        <begin position="12"/>
        <end position="31"/>
    </location>
</feature>
<gene>
    <name evidence="2" type="ORF">GCM10022419_101760</name>
</gene>
<dbReference type="EMBL" id="BAABDQ010000036">
    <property type="protein sequence ID" value="GAA3601197.1"/>
    <property type="molecule type" value="Genomic_DNA"/>
</dbReference>
<evidence type="ECO:0000313" key="3">
    <source>
        <dbReference type="Proteomes" id="UP001500630"/>
    </source>
</evidence>
<proteinExistence type="predicted"/>
<evidence type="ECO:0008006" key="4">
    <source>
        <dbReference type="Google" id="ProtNLM"/>
    </source>
</evidence>
<evidence type="ECO:0000256" key="1">
    <source>
        <dbReference type="SAM" id="Phobius"/>
    </source>
</evidence>